<keyword evidence="3" id="KW-1185">Reference proteome</keyword>
<feature type="transmembrane region" description="Helical" evidence="1">
    <location>
        <begin position="81"/>
        <end position="99"/>
    </location>
</feature>
<dbReference type="EMBL" id="FNPB01000003">
    <property type="protein sequence ID" value="SDX86341.1"/>
    <property type="molecule type" value="Genomic_DNA"/>
</dbReference>
<name>A0A1H3F5U9_9EURY</name>
<evidence type="ECO:0000313" key="3">
    <source>
        <dbReference type="Proteomes" id="UP000199170"/>
    </source>
</evidence>
<feature type="transmembrane region" description="Helical" evidence="1">
    <location>
        <begin position="49"/>
        <end position="69"/>
    </location>
</feature>
<dbReference type="AlphaFoldDB" id="A0A1H3F5U9"/>
<evidence type="ECO:0000313" key="2">
    <source>
        <dbReference type="EMBL" id="SDX86341.1"/>
    </source>
</evidence>
<evidence type="ECO:0000256" key="1">
    <source>
        <dbReference type="SAM" id="Phobius"/>
    </source>
</evidence>
<organism evidence="2 3">
    <name type="scientific">Halobellus clavatus</name>
    <dbReference type="NCBI Taxonomy" id="660517"/>
    <lineage>
        <taxon>Archaea</taxon>
        <taxon>Methanobacteriati</taxon>
        <taxon>Methanobacteriota</taxon>
        <taxon>Stenosarchaea group</taxon>
        <taxon>Halobacteria</taxon>
        <taxon>Halobacteriales</taxon>
        <taxon>Haloferacaceae</taxon>
        <taxon>Halobellus</taxon>
    </lineage>
</organism>
<proteinExistence type="predicted"/>
<feature type="transmembrane region" description="Helical" evidence="1">
    <location>
        <begin position="227"/>
        <end position="247"/>
    </location>
</feature>
<accession>A0A1H3F5U9</accession>
<protein>
    <submittedName>
        <fullName evidence="2">Uncharacterized protein</fullName>
    </submittedName>
</protein>
<reference evidence="3" key="1">
    <citation type="submission" date="2016-10" db="EMBL/GenBank/DDBJ databases">
        <authorList>
            <person name="Varghese N."/>
            <person name="Submissions S."/>
        </authorList>
    </citation>
    <scope>NUCLEOTIDE SEQUENCE [LARGE SCALE GENOMIC DNA]</scope>
    <source>
        <strain evidence="3">CGMCC 1.10118</strain>
    </source>
</reference>
<dbReference type="STRING" id="660517.SAMN04487946_103174"/>
<keyword evidence="1" id="KW-1133">Transmembrane helix</keyword>
<dbReference type="RefSeq" id="WP_089766440.1">
    <property type="nucleotide sequence ID" value="NZ_FNPB01000003.1"/>
</dbReference>
<dbReference type="OrthoDB" id="242654at2157"/>
<keyword evidence="1" id="KW-0812">Transmembrane</keyword>
<gene>
    <name evidence="2" type="ORF">SAMN04487946_103174</name>
</gene>
<feature type="transmembrane region" description="Helical" evidence="1">
    <location>
        <begin position="134"/>
        <end position="153"/>
    </location>
</feature>
<feature type="transmembrane region" description="Helical" evidence="1">
    <location>
        <begin position="347"/>
        <end position="366"/>
    </location>
</feature>
<feature type="transmembrane region" description="Helical" evidence="1">
    <location>
        <begin position="267"/>
        <end position="288"/>
    </location>
</feature>
<keyword evidence="1" id="KW-0472">Membrane</keyword>
<sequence length="373" mass="42220">MADGGPQYGERLWVEQAADRVAARVGPALPDLGASTPAVGRLQSVPRPYLLVGAIILFDIFVLHSVQQVTVGRNTVLDNPSWLALPATVLLAVFTNRYARDRYADACREIRIGSRIESGSTAFQRLVPARPKRALFVVAVVGYYLYLIYTGRIPTIAEYEGVAGLFGWLVIIPFGYAPVLLETAAMYASLHISLPRRFDREDVKFYYFDPHNLGGLRPIGELLKHSFYLFVAGVVLLTVLLYAPFVFPEFLYTPYRQPETVVTAFLTGLWAVGVLSIGFSLLTLHRYMRKRRRRKLKSLEKRFYETVGDPSDVQNALNDSDELERFQRERHRIGQVRDTKEFPASTAMWLQIIVGGIIPLVIQWGVRWLTRVI</sequence>
<dbReference type="Proteomes" id="UP000199170">
    <property type="component" value="Unassembled WGS sequence"/>
</dbReference>
<feature type="transmembrane region" description="Helical" evidence="1">
    <location>
        <begin position="165"/>
        <end position="190"/>
    </location>
</feature>